<keyword evidence="9" id="KW-0998">Cell outer membrane</keyword>
<keyword evidence="4" id="KW-1134">Transmembrane beta strand</keyword>
<keyword evidence="8" id="KW-0472">Membrane</keyword>
<evidence type="ECO:0000256" key="12">
    <source>
        <dbReference type="SAM" id="SignalP"/>
    </source>
</evidence>
<proteinExistence type="inferred from homology"/>
<dbReference type="PRINTS" id="PR00811">
    <property type="entry name" value="BCTERIALGSPD"/>
</dbReference>
<protein>
    <submittedName>
        <fullName evidence="16">Type II secretion system secretin GspD</fullName>
    </submittedName>
</protein>
<accession>A0ABT4XFE6</accession>
<feature type="signal peptide" evidence="12">
    <location>
        <begin position="1"/>
        <end position="20"/>
    </location>
</feature>
<comment type="subcellular location">
    <subcellularLocation>
        <location evidence="1 10">Cell outer membrane</location>
    </subcellularLocation>
</comment>
<dbReference type="RefSeq" id="WP_271347836.1">
    <property type="nucleotide sequence ID" value="NZ_JAQJZJ010000004.1"/>
</dbReference>
<keyword evidence="5" id="KW-0812">Transmembrane</keyword>
<dbReference type="InterPro" id="IPR038591">
    <property type="entry name" value="NolW-like_sf"/>
</dbReference>
<dbReference type="Gene3D" id="3.55.50.30">
    <property type="match status" value="1"/>
</dbReference>
<keyword evidence="6 12" id="KW-0732">Signal</keyword>
<dbReference type="Pfam" id="PF03958">
    <property type="entry name" value="Secretin_N"/>
    <property type="match status" value="3"/>
</dbReference>
<evidence type="ECO:0000256" key="4">
    <source>
        <dbReference type="ARBA" id="ARBA00022452"/>
    </source>
</evidence>
<comment type="similarity">
    <text evidence="2">Belongs to the bacterial secretin family. GSP D subfamily.</text>
</comment>
<dbReference type="Pfam" id="PF00263">
    <property type="entry name" value="Secretin"/>
    <property type="match status" value="1"/>
</dbReference>
<keyword evidence="7" id="KW-0653">Protein transport</keyword>
<evidence type="ECO:0000256" key="8">
    <source>
        <dbReference type="ARBA" id="ARBA00023136"/>
    </source>
</evidence>
<reference evidence="16 17" key="1">
    <citation type="submission" date="2023-01" db="EMBL/GenBank/DDBJ databases">
        <title>Pseudomonas SA3-5T sp. nov., isolated from tidal flat sediment.</title>
        <authorList>
            <person name="Kim H.S."/>
            <person name="Kim J.-S."/>
            <person name="Suh M.K."/>
            <person name="Eom M.K."/>
            <person name="Lee J.-S."/>
        </authorList>
    </citation>
    <scope>NUCLEOTIDE SEQUENCE [LARGE SCALE GENOMIC DNA]</scope>
    <source>
        <strain evidence="16 17">SA3-5</strain>
    </source>
</reference>
<feature type="domain" description="Type II/III secretion system secretin-like" evidence="13">
    <location>
        <begin position="527"/>
        <end position="697"/>
    </location>
</feature>
<evidence type="ECO:0000259" key="13">
    <source>
        <dbReference type="Pfam" id="PF00263"/>
    </source>
</evidence>
<dbReference type="PANTHER" id="PTHR30332:SF25">
    <property type="entry name" value="SECRETIN XPSD"/>
    <property type="match status" value="1"/>
</dbReference>
<keyword evidence="3 10" id="KW-0813">Transport</keyword>
<evidence type="ECO:0000256" key="9">
    <source>
        <dbReference type="ARBA" id="ARBA00023237"/>
    </source>
</evidence>
<dbReference type="Gene3D" id="3.30.1370.120">
    <property type="match status" value="3"/>
</dbReference>
<evidence type="ECO:0000256" key="1">
    <source>
        <dbReference type="ARBA" id="ARBA00004442"/>
    </source>
</evidence>
<comment type="caution">
    <text evidence="16">The sequence shown here is derived from an EMBL/GenBank/DDBJ whole genome shotgun (WGS) entry which is preliminary data.</text>
</comment>
<dbReference type="InterPro" id="IPR001775">
    <property type="entry name" value="GspD/PilQ"/>
</dbReference>
<gene>
    <name evidence="16" type="primary">gspD</name>
    <name evidence="16" type="ORF">PH586_11165</name>
</gene>
<evidence type="ECO:0000259" key="14">
    <source>
        <dbReference type="Pfam" id="PF03958"/>
    </source>
</evidence>
<feature type="domain" description="NolW-like" evidence="14">
    <location>
        <begin position="269"/>
        <end position="333"/>
    </location>
</feature>
<organism evidence="16 17">
    <name type="scientific">Pseudomonas aestuarii</name>
    <dbReference type="NCBI Taxonomy" id="3018340"/>
    <lineage>
        <taxon>Bacteria</taxon>
        <taxon>Pseudomonadati</taxon>
        <taxon>Pseudomonadota</taxon>
        <taxon>Gammaproteobacteria</taxon>
        <taxon>Pseudomonadales</taxon>
        <taxon>Pseudomonadaceae</taxon>
        <taxon>Pseudomonas</taxon>
    </lineage>
</organism>
<dbReference type="Pfam" id="PF21305">
    <property type="entry name" value="type_II_gspD_N0"/>
    <property type="match status" value="1"/>
</dbReference>
<evidence type="ECO:0000256" key="11">
    <source>
        <dbReference type="SAM" id="MobiDB-lite"/>
    </source>
</evidence>
<dbReference type="InterPro" id="IPR049371">
    <property type="entry name" value="GspD-like_N0"/>
</dbReference>
<dbReference type="EMBL" id="JAQJZJ010000004">
    <property type="protein sequence ID" value="MDA7086943.1"/>
    <property type="molecule type" value="Genomic_DNA"/>
</dbReference>
<feature type="chain" id="PRO_5046980279" evidence="12">
    <location>
        <begin position="21"/>
        <end position="732"/>
    </location>
</feature>
<evidence type="ECO:0000256" key="6">
    <source>
        <dbReference type="ARBA" id="ARBA00022729"/>
    </source>
</evidence>
<dbReference type="PROSITE" id="PS51257">
    <property type="entry name" value="PROKAR_LIPOPROTEIN"/>
    <property type="match status" value="1"/>
</dbReference>
<name>A0ABT4XFE6_9PSED</name>
<evidence type="ECO:0000256" key="2">
    <source>
        <dbReference type="ARBA" id="ARBA00006980"/>
    </source>
</evidence>
<dbReference type="InterPro" id="IPR005644">
    <property type="entry name" value="NolW-like"/>
</dbReference>
<sequence>MNMFRIVARPLQFGSYLLLAACAAIPGGDRATFDNPFGHKIEQAEAPAPSRARQPRPEGQPLRRDSGGQPDVVVTGPRAEIYRGSGSMVDLGATPRVPVDEEGEITLNFQQMEIAEVVKIILGEILGKNYVLDKNVSGTVSLQTSRPLTRDALLPTLEALLQVNGAVLVKSRNFYEVVPIDAAPSGALVPRLNPDELRGYQLLVIPLRYISAAELQKILEPLKPVKGLMRVDETRNLLLVAGTADELNNIRETVRVFDVDQLRGMSVGLFRLQQVEAPVVLKELEAIFGDSAGGPLAGMVRFLPIERLNALLVITPQAKYLDDARAWIERLDRTEGGQGPNMHIYHVQNGKAEHMAEILTQLFEGRGATDGEQQQRLLRQATPTSTPTADGEAAAAAVPAAVRAPQSLALAGDGSSLDVGQVSIIADEENNALLVMATPSDYDKVLQAIQKLDVLALQVLVEATIVEVTLEDELRYGLQWFFKSSAGNKNIRGTIGQFPIVTPTDLSPTGSLSVFNAAGTRVLLDLLASDSKINVVSSPTLMVLDNHTATIRVGDQVPVRTSETTNTSGVINQPTDPSALVTSTIQYRDTGVLLEVKPRVNSGGLIVLEITQEVNDVTTNATSGIDSPTINQRRITTNVAIQSGETLVLGGLIKENNGRTNEGLPYLRHVPVLGWLFGSQGKNTSRTELVVMITPTAVTSLNEARDVTQEYRNKLKDVSLPQDAWQGQGRQL</sequence>
<feature type="domain" description="NolW-like" evidence="14">
    <location>
        <begin position="204"/>
        <end position="261"/>
    </location>
</feature>
<evidence type="ECO:0000256" key="7">
    <source>
        <dbReference type="ARBA" id="ARBA00022927"/>
    </source>
</evidence>
<evidence type="ECO:0000313" key="17">
    <source>
        <dbReference type="Proteomes" id="UP001212042"/>
    </source>
</evidence>
<evidence type="ECO:0000256" key="10">
    <source>
        <dbReference type="RuleBase" id="RU004004"/>
    </source>
</evidence>
<keyword evidence="17" id="KW-1185">Reference proteome</keyword>
<dbReference type="InterPro" id="IPR050810">
    <property type="entry name" value="Bact_Secretion_Sys_Channel"/>
</dbReference>
<evidence type="ECO:0000259" key="15">
    <source>
        <dbReference type="Pfam" id="PF21305"/>
    </source>
</evidence>
<feature type="domain" description="GspD-like N0" evidence="15">
    <location>
        <begin position="107"/>
        <end position="175"/>
    </location>
</feature>
<evidence type="ECO:0000256" key="3">
    <source>
        <dbReference type="ARBA" id="ARBA00022448"/>
    </source>
</evidence>
<dbReference type="InterPro" id="IPR004846">
    <property type="entry name" value="T2SS/T3SS_dom"/>
</dbReference>
<evidence type="ECO:0000313" key="16">
    <source>
        <dbReference type="EMBL" id="MDA7086943.1"/>
    </source>
</evidence>
<dbReference type="NCBIfam" id="TIGR02517">
    <property type="entry name" value="type_II_gspD"/>
    <property type="match status" value="1"/>
</dbReference>
<feature type="domain" description="NolW-like" evidence="14">
    <location>
        <begin position="343"/>
        <end position="455"/>
    </location>
</feature>
<evidence type="ECO:0000256" key="5">
    <source>
        <dbReference type="ARBA" id="ARBA00022692"/>
    </source>
</evidence>
<feature type="region of interest" description="Disordered" evidence="11">
    <location>
        <begin position="42"/>
        <end position="74"/>
    </location>
</feature>
<dbReference type="InterPro" id="IPR013356">
    <property type="entry name" value="T2SS_GspD"/>
</dbReference>
<dbReference type="PANTHER" id="PTHR30332">
    <property type="entry name" value="PROBABLE GENERAL SECRETION PATHWAY PROTEIN D"/>
    <property type="match status" value="1"/>
</dbReference>
<dbReference type="Proteomes" id="UP001212042">
    <property type="component" value="Unassembled WGS sequence"/>
</dbReference>